<dbReference type="Pfam" id="PF00075">
    <property type="entry name" value="RNase_H"/>
    <property type="match status" value="1"/>
</dbReference>
<accession>A0A381QF08</accession>
<reference evidence="13" key="1">
    <citation type="submission" date="2018-05" db="EMBL/GenBank/DDBJ databases">
        <authorList>
            <person name="Lanie J.A."/>
            <person name="Ng W.-L."/>
            <person name="Kazmierczak K.M."/>
            <person name="Andrzejewski T.M."/>
            <person name="Davidsen T.M."/>
            <person name="Wayne K.J."/>
            <person name="Tettelin H."/>
            <person name="Glass J.I."/>
            <person name="Rusch D."/>
            <person name="Podicherti R."/>
            <person name="Tsui H.-C.T."/>
            <person name="Winkler M.E."/>
        </authorList>
    </citation>
    <scope>NUCLEOTIDE SEQUENCE</scope>
</reference>
<dbReference type="InterPro" id="IPR036397">
    <property type="entry name" value="RNaseH_sf"/>
</dbReference>
<organism evidence="13">
    <name type="scientific">marine metagenome</name>
    <dbReference type="NCBI Taxonomy" id="408172"/>
    <lineage>
        <taxon>unclassified sequences</taxon>
        <taxon>metagenomes</taxon>
        <taxon>ecological metagenomes</taxon>
    </lineage>
</organism>
<dbReference type="PROSITE" id="PS50879">
    <property type="entry name" value="RNASE_H_1"/>
    <property type="match status" value="1"/>
</dbReference>
<evidence type="ECO:0000259" key="12">
    <source>
        <dbReference type="PROSITE" id="PS50879"/>
    </source>
</evidence>
<dbReference type="EC" id="3.1.26.4" evidence="6"/>
<comment type="subunit">
    <text evidence="5">Monomer.</text>
</comment>
<name>A0A381QF08_9ZZZZ</name>
<dbReference type="GO" id="GO:0046872">
    <property type="term" value="F:metal ion binding"/>
    <property type="evidence" value="ECO:0007669"/>
    <property type="project" value="UniProtKB-KW"/>
</dbReference>
<dbReference type="GO" id="GO:0043137">
    <property type="term" value="P:DNA replication, removal of RNA primer"/>
    <property type="evidence" value="ECO:0007669"/>
    <property type="project" value="TreeGrafter"/>
</dbReference>
<evidence type="ECO:0000256" key="7">
    <source>
        <dbReference type="ARBA" id="ARBA00022722"/>
    </source>
</evidence>
<comment type="catalytic activity">
    <reaction evidence="1">
        <text>Endonucleolytic cleavage to 5'-phosphomonoester.</text>
        <dbReference type="EC" id="3.1.26.4"/>
    </reaction>
</comment>
<evidence type="ECO:0000256" key="1">
    <source>
        <dbReference type="ARBA" id="ARBA00000077"/>
    </source>
</evidence>
<dbReference type="NCBIfam" id="NF001236">
    <property type="entry name" value="PRK00203.1"/>
    <property type="match status" value="1"/>
</dbReference>
<feature type="domain" description="RNase H type-1" evidence="12">
    <location>
        <begin position="1"/>
        <end position="141"/>
    </location>
</feature>
<comment type="similarity">
    <text evidence="4">Belongs to the RNase H family.</text>
</comment>
<keyword evidence="11" id="KW-0460">Magnesium</keyword>
<sequence>MNRIEIFTDGACRGNPGKGGWGVMIRSNGLEESLYGGDISTTNNIMELTAAIKALEHIPENSNVVLTTDSKYVMQGITEWIKNWKTRNWKTASKKPVLNKELWKRLDNLTNLHSVEWKWVKGHSGHRENEIADQLANKGIDEI</sequence>
<evidence type="ECO:0000256" key="11">
    <source>
        <dbReference type="ARBA" id="ARBA00022842"/>
    </source>
</evidence>
<dbReference type="HAMAP" id="MF_00042">
    <property type="entry name" value="RNase_H"/>
    <property type="match status" value="1"/>
</dbReference>
<evidence type="ECO:0000256" key="3">
    <source>
        <dbReference type="ARBA" id="ARBA00004065"/>
    </source>
</evidence>
<dbReference type="InterPro" id="IPR050092">
    <property type="entry name" value="RNase_H"/>
</dbReference>
<dbReference type="CDD" id="cd09278">
    <property type="entry name" value="RNase_HI_prokaryote_like"/>
    <property type="match status" value="1"/>
</dbReference>
<comment type="cofactor">
    <cofactor evidence="2">
        <name>Mg(2+)</name>
        <dbReference type="ChEBI" id="CHEBI:18420"/>
    </cofactor>
</comment>
<comment type="function">
    <text evidence="3">Endonuclease that specifically degrades the RNA of RNA-DNA hybrids.</text>
</comment>
<evidence type="ECO:0000256" key="4">
    <source>
        <dbReference type="ARBA" id="ARBA00005300"/>
    </source>
</evidence>
<gene>
    <name evidence="13" type="ORF">METZ01_LOCUS29097</name>
</gene>
<dbReference type="PANTHER" id="PTHR10642">
    <property type="entry name" value="RIBONUCLEASE H1"/>
    <property type="match status" value="1"/>
</dbReference>
<dbReference type="InterPro" id="IPR002156">
    <property type="entry name" value="RNaseH_domain"/>
</dbReference>
<keyword evidence="10" id="KW-0378">Hydrolase</keyword>
<proteinExistence type="inferred from homology"/>
<evidence type="ECO:0000256" key="8">
    <source>
        <dbReference type="ARBA" id="ARBA00022723"/>
    </source>
</evidence>
<evidence type="ECO:0000256" key="10">
    <source>
        <dbReference type="ARBA" id="ARBA00022801"/>
    </source>
</evidence>
<dbReference type="GO" id="GO:0004523">
    <property type="term" value="F:RNA-DNA hybrid ribonuclease activity"/>
    <property type="evidence" value="ECO:0007669"/>
    <property type="project" value="UniProtKB-EC"/>
</dbReference>
<dbReference type="EMBL" id="UINC01001271">
    <property type="protein sequence ID" value="SUZ76243.1"/>
    <property type="molecule type" value="Genomic_DNA"/>
</dbReference>
<keyword evidence="9" id="KW-0255">Endonuclease</keyword>
<dbReference type="InterPro" id="IPR022892">
    <property type="entry name" value="RNaseHI"/>
</dbReference>
<keyword evidence="7" id="KW-0540">Nuclease</keyword>
<keyword evidence="8" id="KW-0479">Metal-binding</keyword>
<evidence type="ECO:0000256" key="5">
    <source>
        <dbReference type="ARBA" id="ARBA00011245"/>
    </source>
</evidence>
<protein>
    <recommendedName>
        <fullName evidence="6">ribonuclease H</fullName>
        <ecNumber evidence="6">3.1.26.4</ecNumber>
    </recommendedName>
</protein>
<dbReference type="SUPFAM" id="SSF53098">
    <property type="entry name" value="Ribonuclease H-like"/>
    <property type="match status" value="1"/>
</dbReference>
<dbReference type="AlphaFoldDB" id="A0A381QF08"/>
<dbReference type="FunFam" id="3.30.420.10:FF:000089">
    <property type="entry name" value="Ribonuclease H"/>
    <property type="match status" value="1"/>
</dbReference>
<dbReference type="Gene3D" id="3.30.420.10">
    <property type="entry name" value="Ribonuclease H-like superfamily/Ribonuclease H"/>
    <property type="match status" value="1"/>
</dbReference>
<evidence type="ECO:0000256" key="2">
    <source>
        <dbReference type="ARBA" id="ARBA00001946"/>
    </source>
</evidence>
<evidence type="ECO:0000313" key="13">
    <source>
        <dbReference type="EMBL" id="SUZ76243.1"/>
    </source>
</evidence>
<dbReference type="InterPro" id="IPR012337">
    <property type="entry name" value="RNaseH-like_sf"/>
</dbReference>
<dbReference type="GO" id="GO:0003676">
    <property type="term" value="F:nucleic acid binding"/>
    <property type="evidence" value="ECO:0007669"/>
    <property type="project" value="InterPro"/>
</dbReference>
<evidence type="ECO:0000256" key="9">
    <source>
        <dbReference type="ARBA" id="ARBA00022759"/>
    </source>
</evidence>
<evidence type="ECO:0000256" key="6">
    <source>
        <dbReference type="ARBA" id="ARBA00012180"/>
    </source>
</evidence>
<dbReference type="PANTHER" id="PTHR10642:SF26">
    <property type="entry name" value="RIBONUCLEASE H1"/>
    <property type="match status" value="1"/>
</dbReference>